<gene>
    <name evidence="1" type="ORF">BDM02DRAFT_3183009</name>
</gene>
<reference evidence="1" key="1">
    <citation type="submission" date="2019-10" db="EMBL/GenBank/DDBJ databases">
        <authorList>
            <consortium name="DOE Joint Genome Institute"/>
            <person name="Kuo A."/>
            <person name="Miyauchi S."/>
            <person name="Kiss E."/>
            <person name="Drula E."/>
            <person name="Kohler A."/>
            <person name="Sanchez-Garcia M."/>
            <person name="Andreopoulos B."/>
            <person name="Barry K.W."/>
            <person name="Bonito G."/>
            <person name="Buee M."/>
            <person name="Carver A."/>
            <person name="Chen C."/>
            <person name="Cichocki N."/>
            <person name="Clum A."/>
            <person name="Culley D."/>
            <person name="Crous P.W."/>
            <person name="Fauchery L."/>
            <person name="Girlanda M."/>
            <person name="Hayes R."/>
            <person name="Keri Z."/>
            <person name="Labutti K."/>
            <person name="Lipzen A."/>
            <person name="Lombard V."/>
            <person name="Magnuson J."/>
            <person name="Maillard F."/>
            <person name="Morin E."/>
            <person name="Murat C."/>
            <person name="Nolan M."/>
            <person name="Ohm R."/>
            <person name="Pangilinan J."/>
            <person name="Pereira M."/>
            <person name="Perotto S."/>
            <person name="Peter M."/>
            <person name="Riley R."/>
            <person name="Sitrit Y."/>
            <person name="Stielow B."/>
            <person name="Szollosi G."/>
            <person name="Zifcakova L."/>
            <person name="Stursova M."/>
            <person name="Spatafora J.W."/>
            <person name="Tedersoo L."/>
            <person name="Vaario L.-M."/>
            <person name="Yamada A."/>
            <person name="Yan M."/>
            <person name="Wang P."/>
            <person name="Xu J."/>
            <person name="Bruns T."/>
            <person name="Baldrian P."/>
            <person name="Vilgalys R."/>
            <person name="Henrissat B."/>
            <person name="Grigoriev I.V."/>
            <person name="Hibbett D."/>
            <person name="Nagy L.G."/>
            <person name="Martin F.M."/>
        </authorList>
    </citation>
    <scope>NUCLEOTIDE SEQUENCE</scope>
    <source>
        <strain evidence="1">P2</strain>
    </source>
</reference>
<dbReference type="EMBL" id="MU117965">
    <property type="protein sequence ID" value="KAF9653043.1"/>
    <property type="molecule type" value="Genomic_DNA"/>
</dbReference>
<protein>
    <submittedName>
        <fullName evidence="1">Mog1p/PsbP-like protein</fullName>
    </submittedName>
</protein>
<reference evidence="1" key="2">
    <citation type="journal article" date="2020" name="Nat. Commun.">
        <title>Large-scale genome sequencing of mycorrhizal fungi provides insights into the early evolution of symbiotic traits.</title>
        <authorList>
            <person name="Miyauchi S."/>
            <person name="Kiss E."/>
            <person name="Kuo A."/>
            <person name="Drula E."/>
            <person name="Kohler A."/>
            <person name="Sanchez-Garcia M."/>
            <person name="Morin E."/>
            <person name="Andreopoulos B."/>
            <person name="Barry K.W."/>
            <person name="Bonito G."/>
            <person name="Buee M."/>
            <person name="Carver A."/>
            <person name="Chen C."/>
            <person name="Cichocki N."/>
            <person name="Clum A."/>
            <person name="Culley D."/>
            <person name="Crous P.W."/>
            <person name="Fauchery L."/>
            <person name="Girlanda M."/>
            <person name="Hayes R.D."/>
            <person name="Keri Z."/>
            <person name="LaButti K."/>
            <person name="Lipzen A."/>
            <person name="Lombard V."/>
            <person name="Magnuson J."/>
            <person name="Maillard F."/>
            <person name="Murat C."/>
            <person name="Nolan M."/>
            <person name="Ohm R.A."/>
            <person name="Pangilinan J."/>
            <person name="Pereira M.F."/>
            <person name="Perotto S."/>
            <person name="Peter M."/>
            <person name="Pfister S."/>
            <person name="Riley R."/>
            <person name="Sitrit Y."/>
            <person name="Stielow J.B."/>
            <person name="Szollosi G."/>
            <person name="Zifcakova L."/>
            <person name="Stursova M."/>
            <person name="Spatafora J.W."/>
            <person name="Tedersoo L."/>
            <person name="Vaario L.M."/>
            <person name="Yamada A."/>
            <person name="Yan M."/>
            <person name="Wang P."/>
            <person name="Xu J."/>
            <person name="Bruns T."/>
            <person name="Baldrian P."/>
            <person name="Vilgalys R."/>
            <person name="Dunand C."/>
            <person name="Henrissat B."/>
            <person name="Grigoriev I.V."/>
            <person name="Hibbett D."/>
            <person name="Nagy L.G."/>
            <person name="Martin F.M."/>
        </authorList>
    </citation>
    <scope>NUCLEOTIDE SEQUENCE</scope>
    <source>
        <strain evidence="1">P2</strain>
    </source>
</reference>
<organism evidence="1 2">
    <name type="scientific">Thelephora ganbajun</name>
    <name type="common">Ganba fungus</name>
    <dbReference type="NCBI Taxonomy" id="370292"/>
    <lineage>
        <taxon>Eukaryota</taxon>
        <taxon>Fungi</taxon>
        <taxon>Dikarya</taxon>
        <taxon>Basidiomycota</taxon>
        <taxon>Agaricomycotina</taxon>
        <taxon>Agaricomycetes</taxon>
        <taxon>Thelephorales</taxon>
        <taxon>Thelephoraceae</taxon>
        <taxon>Thelephora</taxon>
    </lineage>
</organism>
<keyword evidence="2" id="KW-1185">Reference proteome</keyword>
<comment type="caution">
    <text evidence="1">The sequence shown here is derived from an EMBL/GenBank/DDBJ whole genome shotgun (WGS) entry which is preliminary data.</text>
</comment>
<proteinExistence type="predicted"/>
<dbReference type="Proteomes" id="UP000886501">
    <property type="component" value="Unassembled WGS sequence"/>
</dbReference>
<evidence type="ECO:0000313" key="2">
    <source>
        <dbReference type="Proteomes" id="UP000886501"/>
    </source>
</evidence>
<sequence>MSSQQRDLFGGAIVFSIPPQCKDVSDLRQVPNNQEAFVYRNSPISIIVEVLERVAQKDDDEAAKFHFDSLAHDNSATSSSVESVTKIPNNRGDKTPSPVVLKGTQFVRKFNSTVPDIIHVLLAVFRVESKNVDLVLSMNIPLQTAEGETDYTEYQRAQRDFETAVKSLRILDFDLFVG</sequence>
<accession>A0ACB6ZUE2</accession>
<name>A0ACB6ZUE2_THEGA</name>
<evidence type="ECO:0000313" key="1">
    <source>
        <dbReference type="EMBL" id="KAF9653043.1"/>
    </source>
</evidence>